<dbReference type="AlphaFoldDB" id="A0A5K3ENB3"/>
<evidence type="ECO:0000313" key="2">
    <source>
        <dbReference type="WBParaSite" id="MCU_001836-RA"/>
    </source>
</evidence>
<protein>
    <submittedName>
        <fullName evidence="2">Uncharacterized protein</fullName>
    </submittedName>
</protein>
<proteinExistence type="predicted"/>
<reference evidence="2" key="1">
    <citation type="submission" date="2019-11" db="UniProtKB">
        <authorList>
            <consortium name="WormBaseParasite"/>
        </authorList>
    </citation>
    <scope>IDENTIFICATION</scope>
</reference>
<name>A0A5K3ENB3_MESCO</name>
<organism evidence="2">
    <name type="scientific">Mesocestoides corti</name>
    <name type="common">Flatworm</name>
    <dbReference type="NCBI Taxonomy" id="53468"/>
    <lineage>
        <taxon>Eukaryota</taxon>
        <taxon>Metazoa</taxon>
        <taxon>Spiralia</taxon>
        <taxon>Lophotrochozoa</taxon>
        <taxon>Platyhelminthes</taxon>
        <taxon>Cestoda</taxon>
        <taxon>Eucestoda</taxon>
        <taxon>Cyclophyllidea</taxon>
        <taxon>Mesocestoididae</taxon>
        <taxon>Mesocestoides</taxon>
    </lineage>
</organism>
<dbReference type="WBParaSite" id="MCU_001836-RA">
    <property type="protein sequence ID" value="MCU_001836-RA"/>
    <property type="gene ID" value="MCU_001836"/>
</dbReference>
<sequence>MPLDHRETKDWLRLGGPICLRPDPSPMETGRFIYPSSVLPVLPLVRPASLQWRQKTRERISSQSPARHSMPARRHAAGNRTPDHVTSPSRHADYRRQYGCHLPFRHTTHGHLFFKC</sequence>
<evidence type="ECO:0000256" key="1">
    <source>
        <dbReference type="SAM" id="MobiDB-lite"/>
    </source>
</evidence>
<accession>A0A5K3ENB3</accession>
<feature type="region of interest" description="Disordered" evidence="1">
    <location>
        <begin position="52"/>
        <end position="91"/>
    </location>
</feature>